<dbReference type="Gene3D" id="2.60.120.10">
    <property type="entry name" value="Jelly Rolls"/>
    <property type="match status" value="1"/>
</dbReference>
<dbReference type="CDD" id="cd00038">
    <property type="entry name" value="CAP_ED"/>
    <property type="match status" value="1"/>
</dbReference>
<keyword evidence="2" id="KW-0418">Kinase</keyword>
<dbReference type="EMBL" id="FRAA01000002">
    <property type="protein sequence ID" value="SHK04015.1"/>
    <property type="molecule type" value="Genomic_DNA"/>
</dbReference>
<dbReference type="InterPro" id="IPR000595">
    <property type="entry name" value="cNMP-bd_dom"/>
</dbReference>
<dbReference type="PROSITE" id="PS50042">
    <property type="entry name" value="CNMP_BINDING_3"/>
    <property type="match status" value="1"/>
</dbReference>
<organism evidence="2 3">
    <name type="scientific">Reichenbachiella agariperforans</name>
    <dbReference type="NCBI Taxonomy" id="156994"/>
    <lineage>
        <taxon>Bacteria</taxon>
        <taxon>Pseudomonadati</taxon>
        <taxon>Bacteroidota</taxon>
        <taxon>Cytophagia</taxon>
        <taxon>Cytophagales</taxon>
        <taxon>Reichenbachiellaceae</taxon>
        <taxon>Reichenbachiella</taxon>
    </lineage>
</organism>
<gene>
    <name evidence="2" type="ORF">SAMN04488028_102583</name>
</gene>
<keyword evidence="3" id="KW-1185">Reference proteome</keyword>
<evidence type="ECO:0000313" key="3">
    <source>
        <dbReference type="Proteomes" id="UP000184474"/>
    </source>
</evidence>
<dbReference type="AlphaFoldDB" id="A0A1M6P805"/>
<protein>
    <submittedName>
        <fullName evidence="2">cAMP-binding domain of CRP or a regulatory subunit of cAMP-dependent protein kinases</fullName>
    </submittedName>
</protein>
<evidence type="ECO:0000313" key="2">
    <source>
        <dbReference type="EMBL" id="SHK04015.1"/>
    </source>
</evidence>
<sequence>MIQQFRVKSDLDEISDVLKSCVFYSVMTELELYIQSSFDLEPVHTAEVGELFESEMIDKGSFFTKEGALCGKLSFVKSGYLRVFKYLDGKEVTQWISSQGEFVAELSSLMYGTPSRWNIEALTDCELYTISQSNYQKIGQIVPHWEALEKQIIAKCFVSLEDRVFSFLSMSAEQRYLKLFDQNKELMNQIPLQYLASMLGMSPETMSRIRKKLSS</sequence>
<dbReference type="Gene3D" id="1.10.10.10">
    <property type="entry name" value="Winged helix-like DNA-binding domain superfamily/Winged helix DNA-binding domain"/>
    <property type="match status" value="1"/>
</dbReference>
<evidence type="ECO:0000259" key="1">
    <source>
        <dbReference type="PROSITE" id="PS50042"/>
    </source>
</evidence>
<dbReference type="Proteomes" id="UP000184474">
    <property type="component" value="Unassembled WGS sequence"/>
</dbReference>
<dbReference type="STRING" id="156994.SAMN04488028_102583"/>
<name>A0A1M6P805_REIAG</name>
<dbReference type="InterPro" id="IPR036388">
    <property type="entry name" value="WH-like_DNA-bd_sf"/>
</dbReference>
<dbReference type="RefSeq" id="WP_245816818.1">
    <property type="nucleotide sequence ID" value="NZ_FRAA01000002.1"/>
</dbReference>
<dbReference type="InterPro" id="IPR014710">
    <property type="entry name" value="RmlC-like_jellyroll"/>
</dbReference>
<dbReference type="InterPro" id="IPR018490">
    <property type="entry name" value="cNMP-bd_dom_sf"/>
</dbReference>
<proteinExistence type="predicted"/>
<keyword evidence="2" id="KW-0808">Transferase</keyword>
<dbReference type="SUPFAM" id="SSF51206">
    <property type="entry name" value="cAMP-binding domain-like"/>
    <property type="match status" value="1"/>
</dbReference>
<accession>A0A1M6P805</accession>
<dbReference type="Pfam" id="PF00027">
    <property type="entry name" value="cNMP_binding"/>
    <property type="match status" value="1"/>
</dbReference>
<reference evidence="3" key="1">
    <citation type="submission" date="2016-11" db="EMBL/GenBank/DDBJ databases">
        <authorList>
            <person name="Varghese N."/>
            <person name="Submissions S."/>
        </authorList>
    </citation>
    <scope>NUCLEOTIDE SEQUENCE [LARGE SCALE GENOMIC DNA]</scope>
    <source>
        <strain evidence="3">DSM 26134</strain>
    </source>
</reference>
<feature type="domain" description="Cyclic nucleotide-binding" evidence="1">
    <location>
        <begin position="39"/>
        <end position="138"/>
    </location>
</feature>
<dbReference type="GO" id="GO:0016301">
    <property type="term" value="F:kinase activity"/>
    <property type="evidence" value="ECO:0007669"/>
    <property type="project" value="UniProtKB-KW"/>
</dbReference>